<evidence type="ECO:0000313" key="2">
    <source>
        <dbReference type="Proteomes" id="UP001642409"/>
    </source>
</evidence>
<comment type="caution">
    <text evidence="1">The sequence shown here is derived from an EMBL/GenBank/DDBJ whole genome shotgun (WGS) entry which is preliminary data.</text>
</comment>
<keyword evidence="2" id="KW-1185">Reference proteome</keyword>
<gene>
    <name evidence="1" type="ORF">HINF_LOCUS5820</name>
</gene>
<reference evidence="1 2" key="1">
    <citation type="submission" date="2024-07" db="EMBL/GenBank/DDBJ databases">
        <authorList>
            <person name="Akdeniz Z."/>
        </authorList>
    </citation>
    <scope>NUCLEOTIDE SEQUENCE [LARGE SCALE GENOMIC DNA]</scope>
</reference>
<dbReference type="EMBL" id="CAXDID020000011">
    <property type="protein sequence ID" value="CAL5979695.1"/>
    <property type="molecule type" value="Genomic_DNA"/>
</dbReference>
<organism evidence="1 2">
    <name type="scientific">Hexamita inflata</name>
    <dbReference type="NCBI Taxonomy" id="28002"/>
    <lineage>
        <taxon>Eukaryota</taxon>
        <taxon>Metamonada</taxon>
        <taxon>Diplomonadida</taxon>
        <taxon>Hexamitidae</taxon>
        <taxon>Hexamitinae</taxon>
        <taxon>Hexamita</taxon>
    </lineage>
</organism>
<dbReference type="Proteomes" id="UP001642409">
    <property type="component" value="Unassembled WGS sequence"/>
</dbReference>
<name>A0ABP1GV53_9EUKA</name>
<accession>A0ABP1GV53</accession>
<sequence>MLISNSIINITIDFEIVQGALICIQCDAYIKQSTLIFIASGAVLSGVMLKSQNYIVIDNSSIQFRLNSQNLSGIVNELHTLKKFLLNDVRLLGYSYQDSIHNGLLTSNVLDNVNVLIFNTKICSNNISQFGQSVGAISINDSFIQSCVSVCPASLHYVYGICLQSLELGQYSSVNDSYWCQLPFIYDGSSCPCKYGYLLNISYCVDIVNTLTQLDVQLASNYSNLSLTLQNNVSALEAHINSNFVYAEQSLLSNKSFFVSTINSLNQSLTQQINNLTDNLNSVNNTLTQTTVSLQSQLDTTNYNLQQLQTKQTNDINSIQTQYKDHLSATNNIEIKQNQSMFNNQQNIVKLNGTLNGYIAGTTLTNSQQDQNINSIFARILQGTKTASGIQNSLDTLNSRITANLNSLESVNNVKANIQELYNRQQIDSMYSGLQGTINYQQWRIQSSVTQTYVCSEVVCGYYIL</sequence>
<evidence type="ECO:0000313" key="1">
    <source>
        <dbReference type="EMBL" id="CAL5979695.1"/>
    </source>
</evidence>
<proteinExistence type="predicted"/>
<protein>
    <submittedName>
        <fullName evidence="1">Hypothetical_protein</fullName>
    </submittedName>
</protein>